<protein>
    <submittedName>
        <fullName evidence="1">Uncharacterized protein</fullName>
    </submittedName>
</protein>
<gene>
    <name evidence="1" type="ORF">Indivirus_9_12</name>
</gene>
<name>A0A1V0SE86_9VIRU</name>
<accession>A0A1V0SE86</accession>
<dbReference type="EMBL" id="KY684093">
    <property type="protein sequence ID" value="ARF10035.1"/>
    <property type="molecule type" value="Genomic_DNA"/>
</dbReference>
<organism evidence="1">
    <name type="scientific">Indivirus ILV1</name>
    <dbReference type="NCBI Taxonomy" id="1977633"/>
    <lineage>
        <taxon>Viruses</taxon>
        <taxon>Varidnaviria</taxon>
        <taxon>Bamfordvirae</taxon>
        <taxon>Nucleocytoviricota</taxon>
        <taxon>Megaviricetes</taxon>
        <taxon>Imitervirales</taxon>
        <taxon>Mimiviridae</taxon>
        <taxon>Klosneuvirinae</taxon>
        <taxon>Indivirus</taxon>
    </lineage>
</organism>
<evidence type="ECO:0000313" key="1">
    <source>
        <dbReference type="EMBL" id="ARF10035.1"/>
    </source>
</evidence>
<proteinExistence type="predicted"/>
<sequence>MNRNIWKNNIQNLNIYDNLKSNLISFFDNFGHIDSFSFIQISDEKIINAFGNINNYRPLSICFDIEFQGAIVGNMKNITSEDGKAIFIREIGLMFFIHDKKHVYYIGHIFLNFDSLDKIGKFNKKDMRLITAKYATVSNETYELMADYENDFHIDNIFDIDINISNNKLTIQNLSKELYENYLFKKKLDQKSKDKIKRSISYLIDAETNDQIQNEINYIKKILNNIQYDIYAKDLEGSKLLTNFNKVNNLYWNDELVKNRLKLIEGKYDDFMKLFSELSRDSILIVKGKMDLVAVKNTKMIINKKINMDLDRYYDIETFNGFSRTHFGSSQLENTYRGLINTKVYDKSIKTLFDEIGKSIGEKAHNPVADSLFTIVVAIVINVGLNERFEKELSGGSKIKYHKEYLKYKERYLTIKHNEYY</sequence>
<reference evidence="1" key="1">
    <citation type="journal article" date="2017" name="Science">
        <title>Giant viruses with an expanded complement of translation system components.</title>
        <authorList>
            <person name="Schulz F."/>
            <person name="Yutin N."/>
            <person name="Ivanova N.N."/>
            <person name="Ortega D.R."/>
            <person name="Lee T.K."/>
            <person name="Vierheilig J."/>
            <person name="Daims H."/>
            <person name="Horn M."/>
            <person name="Wagner M."/>
            <person name="Jensen G.J."/>
            <person name="Kyrpides N.C."/>
            <person name="Koonin E.V."/>
            <person name="Woyke T."/>
        </authorList>
    </citation>
    <scope>NUCLEOTIDE SEQUENCE</scope>
    <source>
        <strain evidence="1">ILV1</strain>
    </source>
</reference>